<reference evidence="2" key="2">
    <citation type="submission" date="2022-04" db="EMBL/GenBank/DDBJ databases">
        <title>Complete Genome Sequence of Flavobacterium sediminilitoris YSM-43, Isolated from a Tidal Sediment.</title>
        <authorList>
            <person name="Lee P.A."/>
        </authorList>
    </citation>
    <scope>NUCLEOTIDE SEQUENCE</scope>
    <source>
        <strain evidence="2">YSM-43</strain>
    </source>
</reference>
<protein>
    <submittedName>
        <fullName evidence="2">Uncharacterized protein</fullName>
    </submittedName>
</protein>
<organism evidence="2 3">
    <name type="scientific">Flavobacterium sediminilitoris</name>
    <dbReference type="NCBI Taxonomy" id="2024526"/>
    <lineage>
        <taxon>Bacteria</taxon>
        <taxon>Pseudomonadati</taxon>
        <taxon>Bacteroidota</taxon>
        <taxon>Flavobacteriia</taxon>
        <taxon>Flavobacteriales</taxon>
        <taxon>Flavobacteriaceae</taxon>
        <taxon>Flavobacterium</taxon>
    </lineage>
</organism>
<keyword evidence="1" id="KW-0732">Signal</keyword>
<evidence type="ECO:0000313" key="2">
    <source>
        <dbReference type="EMBL" id="UOX35299.1"/>
    </source>
</evidence>
<dbReference type="Proteomes" id="UP000830454">
    <property type="component" value="Chromosome"/>
</dbReference>
<evidence type="ECO:0000313" key="3">
    <source>
        <dbReference type="Proteomes" id="UP000830454"/>
    </source>
</evidence>
<gene>
    <name evidence="2" type="ORF">LXD69_07210</name>
</gene>
<name>A0ABY4HU98_9FLAO</name>
<dbReference type="PROSITE" id="PS51257">
    <property type="entry name" value="PROKAR_LIPOPROTEIN"/>
    <property type="match status" value="1"/>
</dbReference>
<sequence>MFTNKNLFSNACKLVLCTVLLLTFTSCDDVFPSSNKFIITHSSSYGKNTKYMVKGIDGRTSFFFESDEFYRVGDTLRLSK</sequence>
<dbReference type="EMBL" id="CP090145">
    <property type="protein sequence ID" value="UOX35299.1"/>
    <property type="molecule type" value="Genomic_DNA"/>
</dbReference>
<feature type="chain" id="PRO_5046132317" evidence="1">
    <location>
        <begin position="29"/>
        <end position="80"/>
    </location>
</feature>
<reference evidence="2" key="1">
    <citation type="submission" date="2021-12" db="EMBL/GenBank/DDBJ databases">
        <authorList>
            <person name="Cha I.-T."/>
            <person name="Lee K.-E."/>
            <person name="Park S.-J."/>
        </authorList>
    </citation>
    <scope>NUCLEOTIDE SEQUENCE</scope>
    <source>
        <strain evidence="2">YSM-43</strain>
    </source>
</reference>
<dbReference type="RefSeq" id="WP_246918494.1">
    <property type="nucleotide sequence ID" value="NZ_CP090145.1"/>
</dbReference>
<feature type="signal peptide" evidence="1">
    <location>
        <begin position="1"/>
        <end position="28"/>
    </location>
</feature>
<evidence type="ECO:0000256" key="1">
    <source>
        <dbReference type="SAM" id="SignalP"/>
    </source>
</evidence>
<accession>A0ABY4HU98</accession>
<keyword evidence="3" id="KW-1185">Reference proteome</keyword>
<proteinExistence type="predicted"/>